<keyword evidence="6" id="KW-1185">Reference proteome</keyword>
<feature type="region of interest" description="Disordered" evidence="4">
    <location>
        <begin position="576"/>
        <end position="681"/>
    </location>
</feature>
<comment type="caution">
    <text evidence="5">The sequence shown here is derived from an EMBL/GenBank/DDBJ whole genome shotgun (WGS) entry which is preliminary data.</text>
</comment>
<feature type="compositionally biased region" description="Low complexity" evidence="4">
    <location>
        <begin position="53"/>
        <end position="63"/>
    </location>
</feature>
<sequence>MQQGEGSCHTSVPGAVAPTGFSSFPAQAFFSTQEGEEKQRHQKLLEAAKAHLSSSSDESSSSSGKEESRGKRKRAERHGKARSSKKRRKKDEGSPGKHKKRKHKQSDLEKILAKEQQAAQAAMAGRGGLRPGVQAPAAQWADRQAMSKSALGASYFDTKGDVQNLAYMGLYGGNIASYHRCDPLGLARPRPGQFDSLRDSEKQSASSGSRFFHAANVMLERSRRLRRLRPLVGRQMQRGLVGSEARGAGGAAWPSLRRSMPLPSFIPLQEGRGGHVGPQMLQQSASGLPVAVASGTQAEDEGEAFGGETVEECVLRQIRDLNAATRDKPQDVGQWLRYVAFQDEAFQLLGKGGRRGRANAANAVAVAEKKIAILGKALEYHPGNTQLLLAMLEAYSSMVDAEGLCKRWEQVIRSAQLRAAPKTSLALWTAYLRLRRTLFMTFKMQSLQATYSEALPAIAMAWTRAQHAGGCSPEEVLALQVGAVRCALDLTELELQGGHHELVVSRVQALTEFYCFAPLGGASAHGGGGGPSQPYSHGAQLRMFEAFWESPSARAGEEGARGWAAWFRRENRDLLLGPGGKGRQSEAAEEEDAVEGESAQGQGAAAEAGGGWTGWVELPKPPSPSTAQAGPQVPGREGEGEERAAIDSEAGASKGQRGEGEEGEEQQEVEEEEEGEEGINEEELMAQLGLRLDKELEELKTQGVQPHVLRVWVAEELQRSRNMWAPVRLHGDQRQASTAVGGRPADSAGTAGEEGEGGAGAVEEPDLLRVVELDDIRPALLPIRDPGVRDLYVLGCLSLLGAPLGDSWCSSNQPLLLHEDALPPDLLQQLQLRRTAEGLGPGGAVGDCLSFAVLSPVLAPTPWYAEVESRRAFMARLLQLLISPGAPYHEHPDVSLAYLVVEATGPVKAEGRPAGQQGGEQDSPGSGQQAPKEDAKPVDVTTSQGQQGDGHGAGDATLHERQQGQGTGGAYVGQAGQQSEEGGVYSRQRVQLSEVERARGAAKQLLARQRGNLVLWGALAEVEMLAGNIKVCDRAWT</sequence>
<evidence type="ECO:0000256" key="1">
    <source>
        <dbReference type="ARBA" id="ARBA00004123"/>
    </source>
</evidence>
<keyword evidence="3" id="KW-0539">Nucleus</keyword>
<dbReference type="Proteomes" id="UP000815325">
    <property type="component" value="Unassembled WGS sequence"/>
</dbReference>
<comment type="subcellular location">
    <subcellularLocation>
        <location evidence="1">Nucleus</location>
    </subcellularLocation>
</comment>
<feature type="compositionally biased region" description="Basic and acidic residues" evidence="4">
    <location>
        <begin position="35"/>
        <end position="49"/>
    </location>
</feature>
<dbReference type="Pfam" id="PF08424">
    <property type="entry name" value="NRDE-2"/>
    <property type="match status" value="1"/>
</dbReference>
<feature type="compositionally biased region" description="Polar residues" evidence="4">
    <location>
        <begin position="20"/>
        <end position="33"/>
    </location>
</feature>
<proteinExistence type="inferred from homology"/>
<comment type="similarity">
    <text evidence="2">Belongs to the NRDE2 family.</text>
</comment>
<feature type="compositionally biased region" description="Basic residues" evidence="4">
    <location>
        <begin position="70"/>
        <end position="89"/>
    </location>
</feature>
<feature type="compositionally biased region" description="Polar residues" evidence="4">
    <location>
        <begin position="919"/>
        <end position="929"/>
    </location>
</feature>
<evidence type="ECO:0000313" key="6">
    <source>
        <dbReference type="Proteomes" id="UP000815325"/>
    </source>
</evidence>
<evidence type="ECO:0000256" key="2">
    <source>
        <dbReference type="ARBA" id="ARBA00009265"/>
    </source>
</evidence>
<evidence type="ECO:0000313" key="5">
    <source>
        <dbReference type="EMBL" id="KAF5829575.1"/>
    </source>
</evidence>
<accession>A0ABQ7G4P5</accession>
<dbReference type="InterPro" id="IPR013633">
    <property type="entry name" value="NRDE-2"/>
</dbReference>
<feature type="compositionally biased region" description="Basic and acidic residues" evidence="4">
    <location>
        <begin position="636"/>
        <end position="646"/>
    </location>
</feature>
<dbReference type="PANTHER" id="PTHR13471">
    <property type="entry name" value="TETRATRICOPEPTIDE-LIKE HELICAL"/>
    <property type="match status" value="1"/>
</dbReference>
<evidence type="ECO:0000256" key="4">
    <source>
        <dbReference type="SAM" id="MobiDB-lite"/>
    </source>
</evidence>
<feature type="region of interest" description="Disordered" evidence="4">
    <location>
        <begin position="732"/>
        <end position="763"/>
    </location>
</feature>
<feature type="compositionally biased region" description="Low complexity" evidence="4">
    <location>
        <begin position="596"/>
        <end position="607"/>
    </location>
</feature>
<feature type="compositionally biased region" description="Polar residues" evidence="4">
    <location>
        <begin position="1"/>
        <end position="10"/>
    </location>
</feature>
<dbReference type="EMBL" id="MU070141">
    <property type="protein sequence ID" value="KAF5829575.1"/>
    <property type="molecule type" value="Genomic_DNA"/>
</dbReference>
<name>A0ABQ7G4P5_DUNSA</name>
<feature type="region of interest" description="Disordered" evidence="4">
    <location>
        <begin position="1"/>
        <end position="136"/>
    </location>
</feature>
<gene>
    <name evidence="5" type="ORF">DUNSADRAFT_15874</name>
</gene>
<feature type="region of interest" description="Disordered" evidence="4">
    <location>
        <begin position="909"/>
        <end position="985"/>
    </location>
</feature>
<organism evidence="5 6">
    <name type="scientific">Dunaliella salina</name>
    <name type="common">Green alga</name>
    <name type="synonym">Protococcus salinus</name>
    <dbReference type="NCBI Taxonomy" id="3046"/>
    <lineage>
        <taxon>Eukaryota</taxon>
        <taxon>Viridiplantae</taxon>
        <taxon>Chlorophyta</taxon>
        <taxon>core chlorophytes</taxon>
        <taxon>Chlorophyceae</taxon>
        <taxon>CS clade</taxon>
        <taxon>Chlamydomonadales</taxon>
        <taxon>Dunaliellaceae</taxon>
        <taxon>Dunaliella</taxon>
    </lineage>
</organism>
<feature type="compositionally biased region" description="Acidic residues" evidence="4">
    <location>
        <begin position="661"/>
        <end position="681"/>
    </location>
</feature>
<dbReference type="PANTHER" id="PTHR13471:SF0">
    <property type="entry name" value="NUCLEAR EXOSOME REGULATOR NRDE2"/>
    <property type="match status" value="1"/>
</dbReference>
<reference evidence="5" key="1">
    <citation type="submission" date="2017-08" db="EMBL/GenBank/DDBJ databases">
        <authorList>
            <person name="Polle J.E."/>
            <person name="Barry K."/>
            <person name="Cushman J."/>
            <person name="Schmutz J."/>
            <person name="Tran D."/>
            <person name="Hathwaick L.T."/>
            <person name="Yim W.C."/>
            <person name="Jenkins J."/>
            <person name="Mckie-Krisberg Z.M."/>
            <person name="Prochnik S."/>
            <person name="Lindquist E."/>
            <person name="Dockter R.B."/>
            <person name="Adam C."/>
            <person name="Molina H."/>
            <person name="Bunkerborg J."/>
            <person name="Jin E."/>
            <person name="Buchheim M."/>
            <person name="Magnuson J."/>
        </authorList>
    </citation>
    <scope>NUCLEOTIDE SEQUENCE</scope>
    <source>
        <strain evidence="5">CCAP 19/18</strain>
    </source>
</reference>
<evidence type="ECO:0000256" key="3">
    <source>
        <dbReference type="ARBA" id="ARBA00023242"/>
    </source>
</evidence>
<protein>
    <submittedName>
        <fullName evidence="5">NRDE-2, necessary for RNA interference-domain-containing protein</fullName>
    </submittedName>
</protein>